<dbReference type="OrthoDB" id="34256at2157"/>
<dbReference type="SUPFAM" id="SSF49478">
    <property type="entry name" value="Cna protein B-type domain"/>
    <property type="match status" value="1"/>
</dbReference>
<protein>
    <recommendedName>
        <fullName evidence="4">Carboxypeptidase regulatory-like domain-containing protein</fullName>
    </recommendedName>
</protein>
<evidence type="ECO:0008006" key="4">
    <source>
        <dbReference type="Google" id="ProtNLM"/>
    </source>
</evidence>
<reference evidence="2 3" key="1">
    <citation type="submission" date="2019-10" db="EMBL/GenBank/DDBJ databases">
        <title>Genome Sequences from Six Type Strain Members of the Archaeal Family Sulfolobaceae: Acidianus ambivalens, Acidianus infernus, Metallosphaera prunae, Stygiolobus azoricus, Sulfolobus metallicus, and Sulfurisphaera ohwakuensis.</title>
        <authorList>
            <person name="Counts J.A."/>
            <person name="Kelly R.M."/>
        </authorList>
    </citation>
    <scope>NUCLEOTIDE SEQUENCE [LARGE SCALE GENOMIC DNA]</scope>
    <source>
        <strain evidence="2 3">FC6</strain>
    </source>
</reference>
<dbReference type="Proteomes" id="UP000423396">
    <property type="component" value="Chromosome"/>
</dbReference>
<dbReference type="EMBL" id="CP045483">
    <property type="protein sequence ID" value="QGR19498.1"/>
    <property type="molecule type" value="Genomic_DNA"/>
</dbReference>
<keyword evidence="3" id="KW-1185">Reference proteome</keyword>
<keyword evidence="1" id="KW-1133">Transmembrane helix</keyword>
<sequence length="131" mass="14400">MNHNIYLVLALIVIILTAVGVYVTNSSYKTVIYVNNLGGNALPNGDYKLVVKILVNYGPLGGGSKPLGSANIWLYYNGKYLNQTLTNSSGIAVFYVKPGNYTILFTVFHIDRDVQVNGNTEVVLDYAYLKT</sequence>
<accession>A0A650CNY9</accession>
<dbReference type="GeneID" id="42798509"/>
<dbReference type="RefSeq" id="WP_156006329.1">
    <property type="nucleotide sequence ID" value="NZ_CP045483.1"/>
</dbReference>
<dbReference type="KEGG" id="sazo:D1868_05525"/>
<evidence type="ECO:0000313" key="3">
    <source>
        <dbReference type="Proteomes" id="UP000423396"/>
    </source>
</evidence>
<evidence type="ECO:0000256" key="1">
    <source>
        <dbReference type="SAM" id="Phobius"/>
    </source>
</evidence>
<proteinExistence type="predicted"/>
<name>A0A650CNY9_9CREN</name>
<keyword evidence="1" id="KW-0812">Transmembrane</keyword>
<feature type="transmembrane region" description="Helical" evidence="1">
    <location>
        <begin position="6"/>
        <end position="23"/>
    </location>
</feature>
<organism evidence="2 3">
    <name type="scientific">Stygiolobus azoricus</name>
    <dbReference type="NCBI Taxonomy" id="41675"/>
    <lineage>
        <taxon>Archaea</taxon>
        <taxon>Thermoproteota</taxon>
        <taxon>Thermoprotei</taxon>
        <taxon>Sulfolobales</taxon>
        <taxon>Sulfolobaceae</taxon>
        <taxon>Stygiolobus</taxon>
    </lineage>
</organism>
<dbReference type="AlphaFoldDB" id="A0A650CNY9"/>
<evidence type="ECO:0000313" key="2">
    <source>
        <dbReference type="EMBL" id="QGR19498.1"/>
    </source>
</evidence>
<keyword evidence="1" id="KW-0472">Membrane</keyword>
<gene>
    <name evidence="2" type="ORF">D1868_05525</name>
</gene>